<dbReference type="InterPro" id="IPR036770">
    <property type="entry name" value="Ankyrin_rpt-contain_sf"/>
</dbReference>
<dbReference type="PaxDb" id="121845-A0A3Q0JK10"/>
<dbReference type="SUPFAM" id="SSF48403">
    <property type="entry name" value="Ankyrin repeat"/>
    <property type="match status" value="1"/>
</dbReference>
<protein>
    <submittedName>
        <fullName evidence="6">G patch domain and ankyrin repeat-containing protein 1</fullName>
    </submittedName>
</protein>
<keyword evidence="2 3" id="KW-0040">ANK repeat</keyword>
<dbReference type="RefSeq" id="XP_026688724.1">
    <property type="nucleotide sequence ID" value="XM_026832923.1"/>
</dbReference>
<accession>A0A3Q0JK10</accession>
<evidence type="ECO:0000313" key="6">
    <source>
        <dbReference type="RefSeq" id="XP_026688724.1"/>
    </source>
</evidence>
<evidence type="ECO:0000256" key="1">
    <source>
        <dbReference type="ARBA" id="ARBA00022737"/>
    </source>
</evidence>
<keyword evidence="1" id="KW-0677">Repeat</keyword>
<feature type="repeat" description="ANK" evidence="3">
    <location>
        <begin position="15"/>
        <end position="47"/>
    </location>
</feature>
<feature type="region of interest" description="Disordered" evidence="4">
    <location>
        <begin position="80"/>
        <end position="142"/>
    </location>
</feature>
<dbReference type="STRING" id="121845.A0A3Q0JK10"/>
<dbReference type="AlphaFoldDB" id="A0A3Q0JK10"/>
<proteinExistence type="predicted"/>
<organism evidence="5 6">
    <name type="scientific">Diaphorina citri</name>
    <name type="common">Asian citrus psyllid</name>
    <dbReference type="NCBI Taxonomy" id="121845"/>
    <lineage>
        <taxon>Eukaryota</taxon>
        <taxon>Metazoa</taxon>
        <taxon>Ecdysozoa</taxon>
        <taxon>Arthropoda</taxon>
        <taxon>Hexapoda</taxon>
        <taxon>Insecta</taxon>
        <taxon>Pterygota</taxon>
        <taxon>Neoptera</taxon>
        <taxon>Paraneoptera</taxon>
        <taxon>Hemiptera</taxon>
        <taxon>Sternorrhyncha</taxon>
        <taxon>Psylloidea</taxon>
        <taxon>Psyllidae</taxon>
        <taxon>Diaphorininae</taxon>
        <taxon>Diaphorina</taxon>
    </lineage>
</organism>
<evidence type="ECO:0000313" key="5">
    <source>
        <dbReference type="Proteomes" id="UP000079169"/>
    </source>
</evidence>
<dbReference type="Gene3D" id="1.25.40.20">
    <property type="entry name" value="Ankyrin repeat-containing domain"/>
    <property type="match status" value="1"/>
</dbReference>
<dbReference type="Pfam" id="PF12796">
    <property type="entry name" value="Ank_2"/>
    <property type="match status" value="1"/>
</dbReference>
<feature type="compositionally biased region" description="Polar residues" evidence="4">
    <location>
        <begin position="95"/>
        <end position="106"/>
    </location>
</feature>
<dbReference type="KEGG" id="dci:113473197"/>
<feature type="compositionally biased region" description="Basic and acidic residues" evidence="4">
    <location>
        <begin position="110"/>
        <end position="142"/>
    </location>
</feature>
<evidence type="ECO:0000256" key="2">
    <source>
        <dbReference type="ARBA" id="ARBA00023043"/>
    </source>
</evidence>
<dbReference type="PANTHER" id="PTHR24171">
    <property type="entry name" value="ANKYRIN REPEAT DOMAIN-CONTAINING PROTEIN 39-RELATED"/>
    <property type="match status" value="1"/>
</dbReference>
<dbReference type="GeneID" id="113473197"/>
<dbReference type="Proteomes" id="UP000079169">
    <property type="component" value="Unplaced"/>
</dbReference>
<name>A0A3Q0JK10_DIACI</name>
<dbReference type="PROSITE" id="PS51257">
    <property type="entry name" value="PROKAR_LIPOPROTEIN"/>
    <property type="match status" value="1"/>
</dbReference>
<reference evidence="6" key="1">
    <citation type="submission" date="2025-08" db="UniProtKB">
        <authorList>
            <consortium name="RefSeq"/>
        </authorList>
    </citation>
    <scope>IDENTIFICATION</scope>
</reference>
<dbReference type="InterPro" id="IPR002110">
    <property type="entry name" value="Ankyrin_rpt"/>
</dbReference>
<evidence type="ECO:0000256" key="4">
    <source>
        <dbReference type="SAM" id="MobiDB-lite"/>
    </source>
</evidence>
<dbReference type="PROSITE" id="PS50088">
    <property type="entry name" value="ANK_REPEAT"/>
    <property type="match status" value="1"/>
</dbReference>
<dbReference type="SMART" id="SM00248">
    <property type="entry name" value="ANK"/>
    <property type="match status" value="2"/>
</dbReference>
<dbReference type="PROSITE" id="PS50297">
    <property type="entry name" value="ANK_REP_REGION"/>
    <property type="match status" value="1"/>
</dbReference>
<gene>
    <name evidence="6" type="primary">LOC113473197</name>
</gene>
<evidence type="ECO:0000256" key="3">
    <source>
        <dbReference type="PROSITE-ProRule" id="PRU00023"/>
    </source>
</evidence>
<sequence>MIKGEEFDINMKDNYLWTPLMCACHRGDIAIVDLLLNRGANINVTDTAGNTPVSIAKQCNHQEVYDLLVKRLNGDVKSITKGKQHCQENHKRSPSHSGSKETLNLDTSEDVIKLTESKDSKDRNQSKNDGETSKLDDTKFDSNEYTQIEPNLRKIASLNNLNIY</sequence>
<keyword evidence="5" id="KW-1185">Reference proteome</keyword>